<organism evidence="3 4">
    <name type="scientific">Diplogelasinospora grovesii</name>
    <dbReference type="NCBI Taxonomy" id="303347"/>
    <lineage>
        <taxon>Eukaryota</taxon>
        <taxon>Fungi</taxon>
        <taxon>Dikarya</taxon>
        <taxon>Ascomycota</taxon>
        <taxon>Pezizomycotina</taxon>
        <taxon>Sordariomycetes</taxon>
        <taxon>Sordariomycetidae</taxon>
        <taxon>Sordariales</taxon>
        <taxon>Diplogelasinosporaceae</taxon>
        <taxon>Diplogelasinospora</taxon>
    </lineage>
</organism>
<dbReference type="EMBL" id="MU853877">
    <property type="protein sequence ID" value="KAK3936632.1"/>
    <property type="molecule type" value="Genomic_DNA"/>
</dbReference>
<keyword evidence="4" id="KW-1185">Reference proteome</keyword>
<feature type="transmembrane region" description="Helical" evidence="2">
    <location>
        <begin position="44"/>
        <end position="64"/>
    </location>
</feature>
<evidence type="ECO:0000256" key="1">
    <source>
        <dbReference type="SAM" id="MobiDB-lite"/>
    </source>
</evidence>
<keyword evidence="2" id="KW-1133">Transmembrane helix</keyword>
<dbReference type="AlphaFoldDB" id="A0AAN6S0G2"/>
<keyword evidence="2" id="KW-0812">Transmembrane</keyword>
<reference evidence="4" key="1">
    <citation type="journal article" date="2023" name="Mol. Phylogenet. Evol.">
        <title>Genome-scale phylogeny and comparative genomics of the fungal order Sordariales.</title>
        <authorList>
            <person name="Hensen N."/>
            <person name="Bonometti L."/>
            <person name="Westerberg I."/>
            <person name="Brannstrom I.O."/>
            <person name="Guillou S."/>
            <person name="Cros-Aarteil S."/>
            <person name="Calhoun S."/>
            <person name="Haridas S."/>
            <person name="Kuo A."/>
            <person name="Mondo S."/>
            <person name="Pangilinan J."/>
            <person name="Riley R."/>
            <person name="LaButti K."/>
            <person name="Andreopoulos B."/>
            <person name="Lipzen A."/>
            <person name="Chen C."/>
            <person name="Yan M."/>
            <person name="Daum C."/>
            <person name="Ng V."/>
            <person name="Clum A."/>
            <person name="Steindorff A."/>
            <person name="Ohm R.A."/>
            <person name="Martin F."/>
            <person name="Silar P."/>
            <person name="Natvig D.O."/>
            <person name="Lalanne C."/>
            <person name="Gautier V."/>
            <person name="Ament-Velasquez S.L."/>
            <person name="Kruys A."/>
            <person name="Hutchinson M.I."/>
            <person name="Powell A.J."/>
            <person name="Barry K."/>
            <person name="Miller A.N."/>
            <person name="Grigoriev I.V."/>
            <person name="Debuchy R."/>
            <person name="Gladieux P."/>
            <person name="Hiltunen Thoren M."/>
            <person name="Johannesson H."/>
        </authorList>
    </citation>
    <scope>NUCLEOTIDE SEQUENCE [LARGE SCALE GENOMIC DNA]</scope>
    <source>
        <strain evidence="4">CBS 340.73</strain>
    </source>
</reference>
<protein>
    <submittedName>
        <fullName evidence="3">Uncharacterized protein</fullName>
    </submittedName>
</protein>
<evidence type="ECO:0000313" key="4">
    <source>
        <dbReference type="Proteomes" id="UP001303473"/>
    </source>
</evidence>
<feature type="transmembrane region" description="Helical" evidence="2">
    <location>
        <begin position="71"/>
        <end position="94"/>
    </location>
</feature>
<feature type="transmembrane region" description="Helical" evidence="2">
    <location>
        <begin position="106"/>
        <end position="125"/>
    </location>
</feature>
<name>A0AAN6S0G2_9PEZI</name>
<evidence type="ECO:0000313" key="3">
    <source>
        <dbReference type="EMBL" id="KAK3936632.1"/>
    </source>
</evidence>
<sequence>MAIVSDMANGALGFTQKHIDRVIPPEHRQKAYKQTGDFASTRPILFAFMLIQSILAFIPLLLFVSFVASTFLLAVGTALIFTLFWIGVSLAVLIPTLVVTGSVGLFVWAWAVGSFLAVRWAYGLLQNVFPEMQHRNTQDGKQNGTQAKKIGTVELKQFPAKNLQDPGAQDGGEEL</sequence>
<dbReference type="Proteomes" id="UP001303473">
    <property type="component" value="Unassembled WGS sequence"/>
</dbReference>
<keyword evidence="2" id="KW-0472">Membrane</keyword>
<feature type="region of interest" description="Disordered" evidence="1">
    <location>
        <begin position="153"/>
        <end position="175"/>
    </location>
</feature>
<dbReference type="Pfam" id="PF16015">
    <property type="entry name" value="Promethin"/>
    <property type="match status" value="1"/>
</dbReference>
<proteinExistence type="predicted"/>
<evidence type="ECO:0000256" key="2">
    <source>
        <dbReference type="SAM" id="Phobius"/>
    </source>
</evidence>
<comment type="caution">
    <text evidence="3">The sequence shown here is derived from an EMBL/GenBank/DDBJ whole genome shotgun (WGS) entry which is preliminary data.</text>
</comment>
<accession>A0AAN6S0G2</accession>
<gene>
    <name evidence="3" type="ORF">QBC46DRAFT_25127</name>
</gene>